<protein>
    <submittedName>
        <fullName evidence="14">TonB-dependent receptor</fullName>
    </submittedName>
</protein>
<reference evidence="14 15" key="1">
    <citation type="submission" date="2021-03" db="EMBL/GenBank/DDBJ databases">
        <title>Isolation and description of Capnocytophaga bilenii sp. nov., a novel Capnocytophaga species, isolated from a gingivitis subject.</title>
        <authorList>
            <person name="Antezack A."/>
            <person name="Monnet-Corti V."/>
            <person name="La Scola B."/>
        </authorList>
    </citation>
    <scope>NUCLEOTIDE SEQUENCE [LARGE SCALE GENOMIC DNA]</scope>
    <source>
        <strain evidence="14 15">Marseille-Q4570</strain>
    </source>
</reference>
<dbReference type="SUPFAM" id="SSF56935">
    <property type="entry name" value="Porins"/>
    <property type="match status" value="1"/>
</dbReference>
<keyword evidence="8 14" id="KW-0675">Receptor</keyword>
<name>A0ABS3PZZ7_9FLAO</name>
<gene>
    <name evidence="14" type="ORF">J4N46_10985</name>
</gene>
<dbReference type="EMBL" id="JAGDYP010000009">
    <property type="protein sequence ID" value="MBO1884921.1"/>
    <property type="molecule type" value="Genomic_DNA"/>
</dbReference>
<dbReference type="InterPro" id="IPR008969">
    <property type="entry name" value="CarboxyPept-like_regulatory"/>
</dbReference>
<evidence type="ECO:0000256" key="8">
    <source>
        <dbReference type="ARBA" id="ARBA00023170"/>
    </source>
</evidence>
<comment type="subcellular location">
    <subcellularLocation>
        <location evidence="1 10">Cell outer membrane</location>
        <topology evidence="1 10">Multi-pass membrane protein</topology>
    </subcellularLocation>
</comment>
<evidence type="ECO:0000259" key="13">
    <source>
        <dbReference type="Pfam" id="PF07715"/>
    </source>
</evidence>
<keyword evidence="3 10" id="KW-1134">Transmembrane beta strand</keyword>
<dbReference type="InterPro" id="IPR012910">
    <property type="entry name" value="Plug_dom"/>
</dbReference>
<dbReference type="InterPro" id="IPR037066">
    <property type="entry name" value="Plug_dom_sf"/>
</dbReference>
<dbReference type="PROSITE" id="PS52016">
    <property type="entry name" value="TONB_DEPENDENT_REC_3"/>
    <property type="match status" value="1"/>
</dbReference>
<dbReference type="Gene3D" id="2.170.130.10">
    <property type="entry name" value="TonB-dependent receptor, plug domain"/>
    <property type="match status" value="1"/>
</dbReference>
<keyword evidence="15" id="KW-1185">Reference proteome</keyword>
<feature type="domain" description="TonB-dependent receptor plug" evidence="13">
    <location>
        <begin position="152"/>
        <end position="237"/>
    </location>
</feature>
<evidence type="ECO:0000256" key="9">
    <source>
        <dbReference type="ARBA" id="ARBA00023237"/>
    </source>
</evidence>
<evidence type="ECO:0000313" key="15">
    <source>
        <dbReference type="Proteomes" id="UP000681610"/>
    </source>
</evidence>
<dbReference type="Pfam" id="PF00593">
    <property type="entry name" value="TonB_dep_Rec_b-barrel"/>
    <property type="match status" value="1"/>
</dbReference>
<proteinExistence type="inferred from homology"/>
<evidence type="ECO:0000256" key="10">
    <source>
        <dbReference type="PROSITE-ProRule" id="PRU01360"/>
    </source>
</evidence>
<dbReference type="InterPro" id="IPR036942">
    <property type="entry name" value="Beta-barrel_TonB_sf"/>
</dbReference>
<evidence type="ECO:0000256" key="11">
    <source>
        <dbReference type="RuleBase" id="RU003357"/>
    </source>
</evidence>
<dbReference type="RefSeq" id="WP_208059330.1">
    <property type="nucleotide sequence ID" value="NZ_JAGDYP010000009.1"/>
</dbReference>
<sequence>MLQFLSLLRLRTIIGVIILWLLPLSSWAQPADKGFISGKILYKNGTPAANVVLVLQPLGVYEYTDDKGTFTMAAIPLGKEYNLEIRPFDYGNKPIIVKVNATQPHNKVIVKLERNEEISLSEVVVVQKHKGAQTKEKGFAMAVVNTKEASLKNLQTTELLGRTAGLKIRQTAGLGSELSYNLNGLTGNSVRIFIDGIPMRNYGRSFSLSSIPPSMIERIEVYKGVLPTELSEDALGGGINVVLKKEMRNTLVSSYSYGSFNTHQWDLNASFREQKTGITLGFSSFHNYTDNNYEVWGEGVYITDISTGRMKPIKAKRFHDSYYAMGLKGTLGVVHKKWADDFSVGFMFSQMQKDIQTGATMHIVYGDRRTYSHSRMANLQYRKNDLLLKGLNFKTYTTYSLVFRNVIDDSPYVYNWRGERMRNFDGSYMTRSQGGEAGNATRAENTEAGLSNRSQLSYRLARAHTIGGTFFYEDFSRKIDDPLQSASVRNAMDKRNYGKHIWGANYEGKYFKNKLNTTFFYKSYHQSVSLTEVNERIHPVFGYMFSTKKYHRKANYQGYGAVLSYAITPKIAIAASAEKAIRMPSATELLGNTSEMINANYTLKPERANNFNLSLNLSDFSYKKHTLGGEVTFFVRDIHDMITRGLPSITSNNFSYENLGKISSKGVDFELKYDFNKQLFINSNLSYNRAIFNLEFDEAGLRYFYYKNRLRNQPYFTSNTSVEYVFNKLFTTGDRASIDYNFNYTHPFYINWESLGSANKTMLPAQPLHDIGVSYTFANRRLTLSASAKNIFNIQVFDNYALQKPGRAFYGKLTYHIQ</sequence>
<keyword evidence="5" id="KW-0732">Signal</keyword>
<keyword evidence="9 10" id="KW-0998">Cell outer membrane</keyword>
<evidence type="ECO:0000256" key="7">
    <source>
        <dbReference type="ARBA" id="ARBA00023136"/>
    </source>
</evidence>
<dbReference type="InterPro" id="IPR000531">
    <property type="entry name" value="Beta-barrel_TonB"/>
</dbReference>
<keyword evidence="4 10" id="KW-0812">Transmembrane</keyword>
<dbReference type="PANTHER" id="PTHR30069:SF29">
    <property type="entry name" value="HEMOGLOBIN AND HEMOGLOBIN-HAPTOGLOBIN-BINDING PROTEIN 1-RELATED"/>
    <property type="match status" value="1"/>
</dbReference>
<evidence type="ECO:0000259" key="12">
    <source>
        <dbReference type="Pfam" id="PF00593"/>
    </source>
</evidence>
<evidence type="ECO:0000256" key="5">
    <source>
        <dbReference type="ARBA" id="ARBA00022729"/>
    </source>
</evidence>
<feature type="domain" description="TonB-dependent receptor-like beta-barrel" evidence="12">
    <location>
        <begin position="561"/>
        <end position="791"/>
    </location>
</feature>
<keyword evidence="6 11" id="KW-0798">TonB box</keyword>
<evidence type="ECO:0000256" key="3">
    <source>
        <dbReference type="ARBA" id="ARBA00022452"/>
    </source>
</evidence>
<dbReference type="SUPFAM" id="SSF49464">
    <property type="entry name" value="Carboxypeptidase regulatory domain-like"/>
    <property type="match status" value="1"/>
</dbReference>
<evidence type="ECO:0000256" key="1">
    <source>
        <dbReference type="ARBA" id="ARBA00004571"/>
    </source>
</evidence>
<evidence type="ECO:0000313" key="14">
    <source>
        <dbReference type="EMBL" id="MBO1884921.1"/>
    </source>
</evidence>
<organism evidence="14 15">
    <name type="scientific">Capnocytophaga bilenii</name>
    <dbReference type="NCBI Taxonomy" id="2819369"/>
    <lineage>
        <taxon>Bacteria</taxon>
        <taxon>Pseudomonadati</taxon>
        <taxon>Bacteroidota</taxon>
        <taxon>Flavobacteriia</taxon>
        <taxon>Flavobacteriales</taxon>
        <taxon>Flavobacteriaceae</taxon>
        <taxon>Capnocytophaga</taxon>
    </lineage>
</organism>
<evidence type="ECO:0000256" key="6">
    <source>
        <dbReference type="ARBA" id="ARBA00023077"/>
    </source>
</evidence>
<comment type="similarity">
    <text evidence="10 11">Belongs to the TonB-dependent receptor family.</text>
</comment>
<dbReference type="PANTHER" id="PTHR30069">
    <property type="entry name" value="TONB-DEPENDENT OUTER MEMBRANE RECEPTOR"/>
    <property type="match status" value="1"/>
</dbReference>
<keyword evidence="2 10" id="KW-0813">Transport</keyword>
<keyword evidence="7 10" id="KW-0472">Membrane</keyword>
<dbReference type="Pfam" id="PF07715">
    <property type="entry name" value="Plug"/>
    <property type="match status" value="1"/>
</dbReference>
<evidence type="ECO:0000256" key="2">
    <source>
        <dbReference type="ARBA" id="ARBA00022448"/>
    </source>
</evidence>
<accession>A0ABS3PZZ7</accession>
<evidence type="ECO:0000256" key="4">
    <source>
        <dbReference type="ARBA" id="ARBA00022692"/>
    </source>
</evidence>
<dbReference type="InterPro" id="IPR039426">
    <property type="entry name" value="TonB-dep_rcpt-like"/>
</dbReference>
<dbReference type="Gene3D" id="2.40.170.20">
    <property type="entry name" value="TonB-dependent receptor, beta-barrel domain"/>
    <property type="match status" value="1"/>
</dbReference>
<comment type="caution">
    <text evidence="14">The sequence shown here is derived from an EMBL/GenBank/DDBJ whole genome shotgun (WGS) entry which is preliminary data.</text>
</comment>
<dbReference type="Proteomes" id="UP000681610">
    <property type="component" value="Unassembled WGS sequence"/>
</dbReference>